<evidence type="ECO:0000256" key="7">
    <source>
        <dbReference type="SAM" id="Coils"/>
    </source>
</evidence>
<dbReference type="InterPro" id="IPR003661">
    <property type="entry name" value="HisK_dim/P_dom"/>
</dbReference>
<gene>
    <name evidence="12" type="ORF">sscle_10g076150</name>
</gene>
<evidence type="ECO:0000256" key="3">
    <source>
        <dbReference type="ARBA" id="ARBA00022553"/>
    </source>
</evidence>
<dbReference type="InterPro" id="IPR003594">
    <property type="entry name" value="HATPase_dom"/>
</dbReference>
<evidence type="ECO:0000259" key="10">
    <source>
        <dbReference type="PROSITE" id="PS50110"/>
    </source>
</evidence>
<dbReference type="PANTHER" id="PTHR43047">
    <property type="entry name" value="TWO-COMPONENT HISTIDINE PROTEIN KINASE"/>
    <property type="match status" value="1"/>
</dbReference>
<dbReference type="GO" id="GO:0000155">
    <property type="term" value="F:phosphorelay sensor kinase activity"/>
    <property type="evidence" value="ECO:0007669"/>
    <property type="project" value="InterPro"/>
</dbReference>
<feature type="domain" description="Response regulatory" evidence="10">
    <location>
        <begin position="869"/>
        <end position="1000"/>
    </location>
</feature>
<dbReference type="SUPFAM" id="SSF47384">
    <property type="entry name" value="Homodimeric domain of signal transducing histidine kinase"/>
    <property type="match status" value="1"/>
</dbReference>
<evidence type="ECO:0000256" key="1">
    <source>
        <dbReference type="ARBA" id="ARBA00000085"/>
    </source>
</evidence>
<dbReference type="InterPro" id="IPR036890">
    <property type="entry name" value="HATPase_C_sf"/>
</dbReference>
<dbReference type="PANTHER" id="PTHR43047:SF72">
    <property type="entry name" value="OSMOSENSING HISTIDINE PROTEIN KINASE SLN1"/>
    <property type="match status" value="1"/>
</dbReference>
<sequence length="1010" mass="112125">MVVSDSKSKGSVKSTIHDNPNVDVRIQDIHIADMDQSSMPDSTNSHSSHSSHTATASAAQSGSYSVINQSPISKTADWTLDLPDSQHAQFFRSTDWAATPLGPLESWGLALRLHTFTTFSDSRPACLYWGKHRVAIYNEHFITITGKTHPTLMGKPFEVAFPEIWNDIRGVFIYAETSKVAADVNEIPLMVERSGYKEESYFTGSFNPVRCEDGAVGGFYNSVVEVTTQKLNERRLSMLSSLEIPSGLQPGTLASHIMPHLRSNPLDIPMAMLYQVDEQSSSGSTVYLRDQIGFPAHHPLAVEKAELSSCLALFPLLCETGNEISTHSVDEKFTGVEWHGHKDELTGIHEPSKDFSILPISSGDRVFGYLIVGANSRRPIDKDYNEFMKSIASRASSIASALASAEETKQRADRLEKELAESERQIRYMAQNAPVGMLQVSTEGKILWANDMFYQITGHPGPETVPYNFSFLDTVLDEDRSQILRYWQQLHEGAPRIEVTSRLKRMFVPPNGVPDHACMLSLAFPYVVNGKVQSIMVCSTDISELKWAEASEARNAAEARAAKRQQEEFIDIVSHEMRNPLSAIFQCADMIANSYKDASHIDAAEILKSNVEAANTIAMCASHQKRIVDDVLTLSKLKYMLLSISPRPARPADLFGQQVAKMFEADLLSHEISIKTLAQPSFASTNIDWVVFDSSRVTQILINLLTNAIKFTQGEAKRNITITYGATLTEPEKNFDKDFYWVPCGSKFEDLTLNPEWGSGEQVFLTCAVTDTGVGMHAEEIPRLFTRFEQANAKTSIKYGGSGLGLFISQQLAEKQGGRIGLSSKLGRGSTFGFYVKARRSIEPPKETRPDLTPASSGGSSYDKSKAMQVLLVEDNLVNQRLLKRQLVRAGCVVYVANHGLEALEILRQCSCWHEPVKDAKGLDIILMDWEMPVMDGLTCSREIRALQQSGKIVRHLEIIAITANAREEQVQLALHNGINFVMSKPFLVADLLSRMRERLSGTDDGTTFQ</sequence>
<feature type="compositionally biased region" description="Low complexity" evidence="8">
    <location>
        <begin position="37"/>
        <end position="62"/>
    </location>
</feature>
<reference evidence="13" key="1">
    <citation type="journal article" date="2017" name="Genome Biol. Evol.">
        <title>The complete genome sequence of the phytopathogenic fungus Sclerotinia sclerotiorum reveals insights into the genome architecture of broad host range pathogens.</title>
        <authorList>
            <person name="Derbyshire M."/>
            <person name="Denton-Giles M."/>
            <person name="Hegedus D."/>
            <person name="Seifbarghy S."/>
            <person name="Rollins J."/>
            <person name="van Kan J."/>
            <person name="Seidl M.F."/>
            <person name="Faino L."/>
            <person name="Mbengue M."/>
            <person name="Navaud O."/>
            <person name="Raffaele S."/>
            <person name="Hammond-Kosack K."/>
            <person name="Heard S."/>
            <person name="Oliver R."/>
        </authorList>
    </citation>
    <scope>NUCLEOTIDE SEQUENCE [LARGE SCALE GENOMIC DNA]</scope>
    <source>
        <strain evidence="13">ATCC 18683 / 1980 / Ss-1</strain>
    </source>
</reference>
<keyword evidence="3 6" id="KW-0597">Phosphoprotein</keyword>
<dbReference type="CDD" id="cd00130">
    <property type="entry name" value="PAS"/>
    <property type="match status" value="1"/>
</dbReference>
<feature type="domain" description="PAS" evidence="11">
    <location>
        <begin position="422"/>
        <end position="494"/>
    </location>
</feature>
<dbReference type="Pfam" id="PF00512">
    <property type="entry name" value="HisKA"/>
    <property type="match status" value="1"/>
</dbReference>
<dbReference type="InterPro" id="IPR036097">
    <property type="entry name" value="HisK_dim/P_sf"/>
</dbReference>
<evidence type="ECO:0000256" key="6">
    <source>
        <dbReference type="PROSITE-ProRule" id="PRU00169"/>
    </source>
</evidence>
<dbReference type="InterPro" id="IPR001789">
    <property type="entry name" value="Sig_transdc_resp-reg_receiver"/>
</dbReference>
<dbReference type="SUPFAM" id="SSF52172">
    <property type="entry name" value="CheY-like"/>
    <property type="match status" value="1"/>
</dbReference>
<dbReference type="CDD" id="cd17546">
    <property type="entry name" value="REC_hyHK_CKI1_RcsC-like"/>
    <property type="match status" value="1"/>
</dbReference>
<comment type="catalytic activity">
    <reaction evidence="1">
        <text>ATP + protein L-histidine = ADP + protein N-phospho-L-histidine.</text>
        <dbReference type="EC" id="2.7.13.3"/>
    </reaction>
</comment>
<dbReference type="AlphaFoldDB" id="A0A1D9QD17"/>
<organism evidence="12 13">
    <name type="scientific">Sclerotinia sclerotiorum (strain ATCC 18683 / 1980 / Ss-1)</name>
    <name type="common">White mold</name>
    <name type="synonym">Whetzelinia sclerotiorum</name>
    <dbReference type="NCBI Taxonomy" id="665079"/>
    <lineage>
        <taxon>Eukaryota</taxon>
        <taxon>Fungi</taxon>
        <taxon>Dikarya</taxon>
        <taxon>Ascomycota</taxon>
        <taxon>Pezizomycotina</taxon>
        <taxon>Leotiomycetes</taxon>
        <taxon>Helotiales</taxon>
        <taxon>Sclerotiniaceae</taxon>
        <taxon>Sclerotinia</taxon>
    </lineage>
</organism>
<evidence type="ECO:0000259" key="11">
    <source>
        <dbReference type="PROSITE" id="PS50112"/>
    </source>
</evidence>
<dbReference type="Gene3D" id="3.30.565.10">
    <property type="entry name" value="Histidine kinase-like ATPase, C-terminal domain"/>
    <property type="match status" value="1"/>
</dbReference>
<dbReference type="InterPro" id="IPR004358">
    <property type="entry name" value="Sig_transdc_His_kin-like_C"/>
</dbReference>
<dbReference type="CDD" id="cd00082">
    <property type="entry name" value="HisKA"/>
    <property type="match status" value="1"/>
</dbReference>
<dbReference type="Gene3D" id="3.40.50.2300">
    <property type="match status" value="1"/>
</dbReference>
<feature type="region of interest" description="Disordered" evidence="8">
    <location>
        <begin position="35"/>
        <end position="62"/>
    </location>
</feature>
<dbReference type="OrthoDB" id="60033at2759"/>
<dbReference type="SMART" id="SM00387">
    <property type="entry name" value="HATPase_c"/>
    <property type="match status" value="1"/>
</dbReference>
<evidence type="ECO:0000313" key="13">
    <source>
        <dbReference type="Proteomes" id="UP000177798"/>
    </source>
</evidence>
<dbReference type="Proteomes" id="UP000177798">
    <property type="component" value="Chromosome 10"/>
</dbReference>
<dbReference type="InterPro" id="IPR011006">
    <property type="entry name" value="CheY-like_superfamily"/>
</dbReference>
<keyword evidence="5" id="KW-0418">Kinase</keyword>
<protein>
    <recommendedName>
        <fullName evidence="2">histidine kinase</fullName>
        <ecNumber evidence="2">2.7.13.3</ecNumber>
    </recommendedName>
</protein>
<proteinExistence type="predicted"/>
<dbReference type="Pfam" id="PF13188">
    <property type="entry name" value="PAS_8"/>
    <property type="match status" value="1"/>
</dbReference>
<dbReference type="InterPro" id="IPR035965">
    <property type="entry name" value="PAS-like_dom_sf"/>
</dbReference>
<evidence type="ECO:0000313" key="12">
    <source>
        <dbReference type="EMBL" id="APA12845.1"/>
    </source>
</evidence>
<dbReference type="Pfam" id="PF00072">
    <property type="entry name" value="Response_reg"/>
    <property type="match status" value="1"/>
</dbReference>
<dbReference type="PRINTS" id="PR00344">
    <property type="entry name" value="BCTRLSENSOR"/>
</dbReference>
<dbReference type="PROSITE" id="PS50112">
    <property type="entry name" value="PAS"/>
    <property type="match status" value="1"/>
</dbReference>
<feature type="region of interest" description="Disordered" evidence="8">
    <location>
        <begin position="1"/>
        <end position="20"/>
    </location>
</feature>
<feature type="modified residue" description="4-aspartylphosphate" evidence="6">
    <location>
        <position position="929"/>
    </location>
</feature>
<dbReference type="SMART" id="SM00091">
    <property type="entry name" value="PAS"/>
    <property type="match status" value="1"/>
</dbReference>
<feature type="domain" description="Histidine kinase" evidence="9">
    <location>
        <begin position="572"/>
        <end position="840"/>
    </location>
</feature>
<dbReference type="SUPFAM" id="SSF55785">
    <property type="entry name" value="PYP-like sensor domain (PAS domain)"/>
    <property type="match status" value="1"/>
</dbReference>
<feature type="coiled-coil region" evidence="7">
    <location>
        <begin position="398"/>
        <end position="432"/>
    </location>
</feature>
<keyword evidence="7" id="KW-0175">Coiled coil</keyword>
<dbReference type="SUPFAM" id="SSF55874">
    <property type="entry name" value="ATPase domain of HSP90 chaperone/DNA topoisomerase II/histidine kinase"/>
    <property type="match status" value="1"/>
</dbReference>
<dbReference type="SMART" id="SM00448">
    <property type="entry name" value="REC"/>
    <property type="match status" value="1"/>
</dbReference>
<dbReference type="InterPro" id="IPR000014">
    <property type="entry name" value="PAS"/>
</dbReference>
<dbReference type="Gene3D" id="1.10.287.130">
    <property type="match status" value="1"/>
</dbReference>
<evidence type="ECO:0000259" key="9">
    <source>
        <dbReference type="PROSITE" id="PS50109"/>
    </source>
</evidence>
<evidence type="ECO:0000256" key="2">
    <source>
        <dbReference type="ARBA" id="ARBA00012438"/>
    </source>
</evidence>
<name>A0A1D9QD17_SCLS1</name>
<evidence type="ECO:0000256" key="4">
    <source>
        <dbReference type="ARBA" id="ARBA00022679"/>
    </source>
</evidence>
<dbReference type="VEuPathDB" id="FungiDB:sscle_10g076150"/>
<dbReference type="Pfam" id="PF02518">
    <property type="entry name" value="HATPase_c"/>
    <property type="match status" value="1"/>
</dbReference>
<dbReference type="EC" id="2.7.13.3" evidence="2"/>
<keyword evidence="4" id="KW-0808">Transferase</keyword>
<dbReference type="EMBL" id="CP017823">
    <property type="protein sequence ID" value="APA12845.1"/>
    <property type="molecule type" value="Genomic_DNA"/>
</dbReference>
<dbReference type="InterPro" id="IPR005467">
    <property type="entry name" value="His_kinase_dom"/>
</dbReference>
<dbReference type="PROSITE" id="PS50110">
    <property type="entry name" value="RESPONSE_REGULATORY"/>
    <property type="match status" value="1"/>
</dbReference>
<dbReference type="Gene3D" id="3.30.450.20">
    <property type="entry name" value="PAS domain"/>
    <property type="match status" value="2"/>
</dbReference>
<dbReference type="SMART" id="SM00388">
    <property type="entry name" value="HisKA"/>
    <property type="match status" value="1"/>
</dbReference>
<feature type="compositionally biased region" description="Low complexity" evidence="8">
    <location>
        <begin position="1"/>
        <end position="14"/>
    </location>
</feature>
<evidence type="ECO:0000256" key="8">
    <source>
        <dbReference type="SAM" id="MobiDB-lite"/>
    </source>
</evidence>
<dbReference type="PROSITE" id="PS50109">
    <property type="entry name" value="HIS_KIN"/>
    <property type="match status" value="1"/>
</dbReference>
<evidence type="ECO:0000256" key="5">
    <source>
        <dbReference type="ARBA" id="ARBA00022777"/>
    </source>
</evidence>
<accession>A0A1D9QD17</accession>